<dbReference type="GO" id="GO:0006426">
    <property type="term" value="P:glycyl-tRNA aminoacylation"/>
    <property type="evidence" value="ECO:0007669"/>
    <property type="project" value="UniProtKB-UniRule"/>
</dbReference>
<feature type="domain" description="DALR anticodon binding" evidence="12">
    <location>
        <begin position="587"/>
        <end position="689"/>
    </location>
</feature>
<reference evidence="13 14" key="1">
    <citation type="journal article" date="2022" name="IScience">
        <title>An ultrasensitive nanofiber-based assay for enzymatic hydrolysis and deep-sea microbial degradation of cellulose.</title>
        <authorList>
            <person name="Tsudome M."/>
            <person name="Tachioka M."/>
            <person name="Miyazaki M."/>
            <person name="Uchimura K."/>
            <person name="Tsuda M."/>
            <person name="Takaki Y."/>
            <person name="Deguchi S."/>
        </authorList>
    </citation>
    <scope>NUCLEOTIDE SEQUENCE [LARGE SCALE GENOMIC DNA]</scope>
    <source>
        <strain evidence="13 14">GE09</strain>
    </source>
</reference>
<dbReference type="NCBIfam" id="TIGR00211">
    <property type="entry name" value="glyS"/>
    <property type="match status" value="1"/>
</dbReference>
<organism evidence="13 14">
    <name type="scientific">Marinagarivorans cellulosilyticus</name>
    <dbReference type="NCBI Taxonomy" id="2721545"/>
    <lineage>
        <taxon>Bacteria</taxon>
        <taxon>Pseudomonadati</taxon>
        <taxon>Pseudomonadota</taxon>
        <taxon>Gammaproteobacteria</taxon>
        <taxon>Cellvibrionales</taxon>
        <taxon>Cellvibrionaceae</taxon>
        <taxon>Marinagarivorans</taxon>
    </lineage>
</organism>
<dbReference type="GO" id="GO:0005524">
    <property type="term" value="F:ATP binding"/>
    <property type="evidence" value="ECO:0007669"/>
    <property type="project" value="UniProtKB-UniRule"/>
</dbReference>
<dbReference type="EC" id="6.1.1.14" evidence="11"/>
<dbReference type="InterPro" id="IPR008909">
    <property type="entry name" value="DALR_anticod-bd"/>
</dbReference>
<keyword evidence="6 11" id="KW-0547">Nucleotide-binding</keyword>
<dbReference type="PANTHER" id="PTHR30075">
    <property type="entry name" value="GLYCYL-TRNA SYNTHETASE"/>
    <property type="match status" value="1"/>
</dbReference>
<dbReference type="Pfam" id="PF05746">
    <property type="entry name" value="DALR_1"/>
    <property type="match status" value="1"/>
</dbReference>
<comment type="catalytic activity">
    <reaction evidence="10 11">
        <text>tRNA(Gly) + glycine + ATP = glycyl-tRNA(Gly) + AMP + diphosphate</text>
        <dbReference type="Rhea" id="RHEA:16013"/>
        <dbReference type="Rhea" id="RHEA-COMP:9664"/>
        <dbReference type="Rhea" id="RHEA-COMP:9683"/>
        <dbReference type="ChEBI" id="CHEBI:30616"/>
        <dbReference type="ChEBI" id="CHEBI:33019"/>
        <dbReference type="ChEBI" id="CHEBI:57305"/>
        <dbReference type="ChEBI" id="CHEBI:78442"/>
        <dbReference type="ChEBI" id="CHEBI:78522"/>
        <dbReference type="ChEBI" id="CHEBI:456215"/>
        <dbReference type="EC" id="6.1.1.14"/>
    </reaction>
</comment>
<protein>
    <recommendedName>
        <fullName evidence="11">Glycine--tRNA ligase beta subunit</fullName>
        <ecNumber evidence="11">6.1.1.14</ecNumber>
    </recommendedName>
    <alternativeName>
        <fullName evidence="11">Glycyl-tRNA synthetase beta subunit</fullName>
        <shortName evidence="11">GlyRS</shortName>
    </alternativeName>
</protein>
<name>A0AAN2BIA7_9GAMM</name>
<comment type="subcellular location">
    <subcellularLocation>
        <location evidence="1 11">Cytoplasm</location>
    </subcellularLocation>
</comment>
<evidence type="ECO:0000256" key="9">
    <source>
        <dbReference type="ARBA" id="ARBA00023146"/>
    </source>
</evidence>
<evidence type="ECO:0000256" key="4">
    <source>
        <dbReference type="ARBA" id="ARBA00022490"/>
    </source>
</evidence>
<keyword evidence="7 11" id="KW-0067">ATP-binding</keyword>
<evidence type="ECO:0000256" key="2">
    <source>
        <dbReference type="ARBA" id="ARBA00008226"/>
    </source>
</evidence>
<evidence type="ECO:0000256" key="8">
    <source>
        <dbReference type="ARBA" id="ARBA00022917"/>
    </source>
</evidence>
<evidence type="ECO:0000256" key="10">
    <source>
        <dbReference type="ARBA" id="ARBA00047937"/>
    </source>
</evidence>
<comment type="subunit">
    <text evidence="3 11">Tetramer of two alpha and two beta subunits.</text>
</comment>
<dbReference type="InterPro" id="IPR015944">
    <property type="entry name" value="Gly-tRNA-synth_bsu"/>
</dbReference>
<dbReference type="GO" id="GO:0006420">
    <property type="term" value="P:arginyl-tRNA aminoacylation"/>
    <property type="evidence" value="ECO:0007669"/>
    <property type="project" value="InterPro"/>
</dbReference>
<evidence type="ECO:0000256" key="1">
    <source>
        <dbReference type="ARBA" id="ARBA00004496"/>
    </source>
</evidence>
<dbReference type="GO" id="GO:0004820">
    <property type="term" value="F:glycine-tRNA ligase activity"/>
    <property type="evidence" value="ECO:0007669"/>
    <property type="project" value="UniProtKB-UniRule"/>
</dbReference>
<dbReference type="AlphaFoldDB" id="A0AAN2BIA7"/>
<dbReference type="InterPro" id="IPR006194">
    <property type="entry name" value="Gly-tRNA-synth_heterodimer"/>
</dbReference>
<evidence type="ECO:0000313" key="14">
    <source>
        <dbReference type="Proteomes" id="UP001320119"/>
    </source>
</evidence>
<evidence type="ECO:0000259" key="12">
    <source>
        <dbReference type="SMART" id="SM00836"/>
    </source>
</evidence>
<evidence type="ECO:0000256" key="7">
    <source>
        <dbReference type="ARBA" id="ARBA00022840"/>
    </source>
</evidence>
<keyword evidence="4 11" id="KW-0963">Cytoplasm</keyword>
<dbReference type="GO" id="GO:0005829">
    <property type="term" value="C:cytosol"/>
    <property type="evidence" value="ECO:0007669"/>
    <property type="project" value="TreeGrafter"/>
</dbReference>
<evidence type="ECO:0000256" key="3">
    <source>
        <dbReference type="ARBA" id="ARBA00011209"/>
    </source>
</evidence>
<comment type="similarity">
    <text evidence="2 11">Belongs to the class-II aminoacyl-tRNA synthetase family.</text>
</comment>
<dbReference type="EMBL" id="AP023086">
    <property type="protein sequence ID" value="BCD95820.1"/>
    <property type="molecule type" value="Genomic_DNA"/>
</dbReference>
<dbReference type="GO" id="GO:0004814">
    <property type="term" value="F:arginine-tRNA ligase activity"/>
    <property type="evidence" value="ECO:0007669"/>
    <property type="project" value="InterPro"/>
</dbReference>
<evidence type="ECO:0000256" key="6">
    <source>
        <dbReference type="ARBA" id="ARBA00022741"/>
    </source>
</evidence>
<dbReference type="PROSITE" id="PS50861">
    <property type="entry name" value="AA_TRNA_LIGASE_II_GLYAB"/>
    <property type="match status" value="1"/>
</dbReference>
<keyword evidence="9 11" id="KW-0030">Aminoacyl-tRNA synthetase</keyword>
<dbReference type="RefSeq" id="WP_236985266.1">
    <property type="nucleotide sequence ID" value="NZ_AP023086.1"/>
</dbReference>
<keyword evidence="14" id="KW-1185">Reference proteome</keyword>
<dbReference type="SUPFAM" id="SSF109604">
    <property type="entry name" value="HD-domain/PDEase-like"/>
    <property type="match status" value="1"/>
</dbReference>
<dbReference type="Pfam" id="PF02092">
    <property type="entry name" value="tRNA_synt_2f"/>
    <property type="match status" value="1"/>
</dbReference>
<evidence type="ECO:0000256" key="11">
    <source>
        <dbReference type="HAMAP-Rule" id="MF_00255"/>
    </source>
</evidence>
<dbReference type="HAMAP" id="MF_00255">
    <property type="entry name" value="Gly_tRNA_synth_beta"/>
    <property type="match status" value="1"/>
</dbReference>
<evidence type="ECO:0000313" key="13">
    <source>
        <dbReference type="EMBL" id="BCD95820.1"/>
    </source>
</evidence>
<dbReference type="SMART" id="SM00836">
    <property type="entry name" value="DALR_1"/>
    <property type="match status" value="1"/>
</dbReference>
<sequence length="692" mass="74669">MSHAFLVELGTEELPPVALKSLSKAFTQSILSGLKAAHITLTSHTPFAAPRRLALLIEGLPATTPLEEITAWGPPTRVAFKDGVPTKAAEAFAKKNGLDVNNLPTGMDGKEEKLMHASQSGGEPTASLMPALVEKALAGLPISKRMRWGASRTEFVRPVHWLAMLWDDTVIPANILDLDAGNTSRGHRFHANRELTLTHATSYAGSLRDGYVMASFEERKALIVEQVKAEGEKLGGVAVISDELLDEVTALNEWPVALAGSFDTEFLQVPAEALVSSMAEHQKYFHVVDASGQLMPNFITIANIESKDPAQVIAGNEKVIRPRLADAAFFFETDKKTPLAERREKLRTVTFQGKLGSVFDKTERIAGLATYMAEQLDFDTSLAKRAGELSKADLVSSMVYEFTDLQGIAGEYYANNDGEPAEVAKAISEQYLPKFAGDALPTTNSGALIALADRIDTIAGIFGLGQTPSGSKDPFGLRRASIAVLRILVEKGYNLDLKALLEKAASQYNAAIDGGLPKGEATAGLALDYMLERFKAWFGEANIPPEVFQAVSAKGLTTPLDIDNRVKAVDAFRQLPEAPALAEANKRVSNILAKNGAPSNTVDAQLLELEPEKTLAAEVAKLAEEVAPLFAKADYTTALKTLARLQKPVDAFFKDVMVMTDDMAVRNNRLALLQQLGNLFGEVADISSLVVK</sequence>
<dbReference type="Proteomes" id="UP001320119">
    <property type="component" value="Chromosome"/>
</dbReference>
<keyword evidence="5 11" id="KW-0436">Ligase</keyword>
<gene>
    <name evidence="11" type="primary">glyS</name>
    <name evidence="13" type="ORF">MARGE09_P0019</name>
</gene>
<dbReference type="KEGG" id="marq:MARGE09_P0019"/>
<proteinExistence type="inferred from homology"/>
<dbReference type="PRINTS" id="PR01045">
    <property type="entry name" value="TRNASYNTHGB"/>
</dbReference>
<dbReference type="PANTHER" id="PTHR30075:SF2">
    <property type="entry name" value="GLYCINE--TRNA LIGASE, CHLOROPLASTIC_MITOCHONDRIAL 2"/>
    <property type="match status" value="1"/>
</dbReference>
<evidence type="ECO:0000256" key="5">
    <source>
        <dbReference type="ARBA" id="ARBA00022598"/>
    </source>
</evidence>
<accession>A0AAN2BIA7</accession>
<keyword evidence="8 11" id="KW-0648">Protein biosynthesis</keyword>